<organism evidence="1 2">
    <name type="scientific">Dokdonia pacifica</name>
    <dbReference type="NCBI Taxonomy" id="1627892"/>
    <lineage>
        <taxon>Bacteria</taxon>
        <taxon>Pseudomonadati</taxon>
        <taxon>Bacteroidota</taxon>
        <taxon>Flavobacteriia</taxon>
        <taxon>Flavobacteriales</taxon>
        <taxon>Flavobacteriaceae</taxon>
        <taxon>Dokdonia</taxon>
    </lineage>
</organism>
<protein>
    <submittedName>
        <fullName evidence="1">Uncharacterized protein</fullName>
    </submittedName>
</protein>
<sequence>MNKKDLPLIQLQSLNRLNVQLSKLGVDNDGLIIKTYNEKKLIRFDDNDSSSNFKFELVKLEFPGNTPIFNIDVSPSSQNSNSSLVKRLNEKQVIGEFQQWISWLKVFDKSHLTPEEEFLKNYQEEFYSEFEIIDEDANTSTFSTEQQILIDKYLNYMEVKLLPESKQNEEINEIVEDIKLLRGELGKTTKKKIVTEFSKIFARLRKSSIKLLGEFYEAGKKELFKRLISGGLDELTGLM</sequence>
<dbReference type="Proteomes" id="UP000198379">
    <property type="component" value="Unassembled WGS sequence"/>
</dbReference>
<proteinExistence type="predicted"/>
<keyword evidence="2" id="KW-1185">Reference proteome</keyword>
<name>A0A238ZYG1_9FLAO</name>
<dbReference type="OrthoDB" id="963867at2"/>
<accession>A0A238ZYG1</accession>
<reference evidence="1 2" key="1">
    <citation type="submission" date="2017-06" db="EMBL/GenBank/DDBJ databases">
        <authorList>
            <person name="Kim H.J."/>
            <person name="Triplett B.A."/>
        </authorList>
    </citation>
    <scope>NUCLEOTIDE SEQUENCE [LARGE SCALE GENOMIC DNA]</scope>
    <source>
        <strain evidence="1 2">DSM 25597</strain>
    </source>
</reference>
<dbReference type="AlphaFoldDB" id="A0A238ZYG1"/>
<evidence type="ECO:0000313" key="1">
    <source>
        <dbReference type="EMBL" id="SNR88476.1"/>
    </source>
</evidence>
<gene>
    <name evidence="1" type="ORF">SAMN06265376_10432</name>
</gene>
<dbReference type="RefSeq" id="WP_089371858.1">
    <property type="nucleotide sequence ID" value="NZ_BMEP01000007.1"/>
</dbReference>
<dbReference type="EMBL" id="FZNY01000004">
    <property type="protein sequence ID" value="SNR88476.1"/>
    <property type="molecule type" value="Genomic_DNA"/>
</dbReference>
<evidence type="ECO:0000313" key="2">
    <source>
        <dbReference type="Proteomes" id="UP000198379"/>
    </source>
</evidence>